<reference evidence="18" key="1">
    <citation type="submission" date="2025-08" db="UniProtKB">
        <authorList>
            <consortium name="Ensembl"/>
        </authorList>
    </citation>
    <scope>IDENTIFICATION</scope>
</reference>
<evidence type="ECO:0000256" key="12">
    <source>
        <dbReference type="ARBA" id="ARBA00053909"/>
    </source>
</evidence>
<accession>A0A8C7H2Q5</accession>
<name>A0A8C7H2Q5_ONCKI</name>
<proteinExistence type="inferred from homology"/>
<dbReference type="GO" id="GO:0003684">
    <property type="term" value="F:damaged DNA binding"/>
    <property type="evidence" value="ECO:0007669"/>
    <property type="project" value="TreeGrafter"/>
</dbReference>
<gene>
    <name evidence="18" type="primary">SMC6</name>
    <name evidence="18" type="synonym">si:dkey-119f1.1</name>
</gene>
<evidence type="ECO:0000256" key="5">
    <source>
        <dbReference type="ARBA" id="ARBA00022741"/>
    </source>
</evidence>
<dbReference type="AlphaFoldDB" id="A0A8C7H2Q5"/>
<comment type="subcellular location">
    <subcellularLocation>
        <location evidence="2">Chromosome</location>
    </subcellularLocation>
    <subcellularLocation>
        <location evidence="1">Nucleus</location>
    </subcellularLocation>
</comment>
<keyword evidence="6" id="KW-0227">DNA damage</keyword>
<keyword evidence="19" id="KW-1185">Reference proteome</keyword>
<dbReference type="PANTHER" id="PTHR19306">
    <property type="entry name" value="STRUCTURAL MAINTENANCE OF CHROMOSOMES 5,6 SMC5, SMC6"/>
    <property type="match status" value="1"/>
</dbReference>
<feature type="coiled-coil region" evidence="15">
    <location>
        <begin position="672"/>
        <end position="790"/>
    </location>
</feature>
<comment type="subunit">
    <text evidence="13">Forms a heterodimer with smc5. Component of the SMC5-SMC6 complex which consists at least of smc5, smc6, nsmce2, nsmce1 and nsmce4a.</text>
</comment>
<protein>
    <recommendedName>
        <fullName evidence="14">Structural maintenance of chromosomes protein 6</fullName>
    </recommendedName>
</protein>
<dbReference type="InterPro" id="IPR003395">
    <property type="entry name" value="RecF/RecN/SMC_N"/>
</dbReference>
<evidence type="ECO:0000256" key="2">
    <source>
        <dbReference type="ARBA" id="ARBA00004286"/>
    </source>
</evidence>
<comment type="similarity">
    <text evidence="3">Belongs to the SMC family. SMC6 subfamily.</text>
</comment>
<dbReference type="GO" id="GO:0005524">
    <property type="term" value="F:ATP binding"/>
    <property type="evidence" value="ECO:0007669"/>
    <property type="project" value="UniProtKB-KW"/>
</dbReference>
<keyword evidence="5" id="KW-0547">Nucleotide-binding</keyword>
<feature type="coiled-coil region" evidence="15">
    <location>
        <begin position="249"/>
        <end position="350"/>
    </location>
</feature>
<dbReference type="Proteomes" id="UP000694557">
    <property type="component" value="Unassembled WGS sequence"/>
</dbReference>
<keyword evidence="7" id="KW-0067">ATP-binding</keyword>
<evidence type="ECO:0000313" key="18">
    <source>
        <dbReference type="Ensembl" id="ENSOKIP00005051223.1"/>
    </source>
</evidence>
<evidence type="ECO:0000259" key="17">
    <source>
        <dbReference type="Pfam" id="PF02463"/>
    </source>
</evidence>
<comment type="function">
    <text evidence="12">Core component of the SMC5-SMC6 complex, a complex involved in repair of DNA double-strand breaks by homologous recombination. The complex may promote sister chromatid homologous recombination by recruiting the SMC1-SMC3 cohesin complex to double-strand breaks. The complex is required for telomere maintenance via recombination and mediates sumoylation of shelterin complex (telosome) components.</text>
</comment>
<evidence type="ECO:0000256" key="6">
    <source>
        <dbReference type="ARBA" id="ARBA00022763"/>
    </source>
</evidence>
<evidence type="ECO:0000256" key="9">
    <source>
        <dbReference type="ARBA" id="ARBA00023172"/>
    </source>
</evidence>
<keyword evidence="4" id="KW-0158">Chromosome</keyword>
<sequence length="1101" mass="127249">MSVLYRLSKKMSKRKSNSIGESPHKRVRPTEVHDEDNEVGPSQPPLPLGSHTTVGEVGIVESISLKNFMCHSLLGPFAFGSNVNFVVGNNGSGKSAVLTALMVGLGGKATTTNRGSSLKGFVKEGESSADVSITLRNKGRDAYKPEVFGQAIIVDLKITREGMRTYKLKSKAGHLVSAKKDELLAILDHFNIQVDNPVSMLTQEMSKHFLHSKGEGDKYRFFMKATQLEQMKEDYTYIITTKNVTLDTVEKHEECLEGLKRKYLEKEDRVKSLASLDDMHSKLEELKNQMAWALVSEMEKEVKPMREKLQSEERSTIKYDQKVDEWKAKVVEAEKKYKGIREQLEAITVRVQQLEPQSAELKNEAQSRSKAFNTAQASVHRFKTNLRDLEKDKDQLSRRINELKLSISQTSGAETQVRVERMEKLQTDLDTLNFQDSTLGQQMEQFQQAVSRAKDELEKMMREEEDLKRSMEAIRRKLQTMEGSRSDRLRRFGEKMPALLAAIEDADRKGQFRKKPVGPLGYCIRLKDHEQALAVEKCLGSLMVAFTCDNHEDEKLLQGLMRGYYQGGRRPQIITCQFFNRVHDTSRRAVNHPDYPSVLQSLEIEDPVVANCLIDQRGIETILIIKSPAEARRVMQGRQPPRNCYQAFTKEGDQCYNNRYYSNDQRRCDYLSRDVEEEIRQLQEEMQNKEAHLDRFSQQKQRVEEDIRNNNSLLKRAYDDRKRAKDKFRRLQQEISDLQNVEEPQSEDLKPLEEELEEINNKISAGRAESEEARRKMAQLKASWEEVEQRYRQHKDSISTVAEEAEPIKEELSKSDQDVEKSKHHKKHYEDKRKVHINTIQALKASLDLKEQELTASVVKATEICPERSEVRRTARSLDSEISRLKLKISTQQDQQGDREEVIRQYQEALVNYSNINQQVKCLKRFIQVLCKIMDDRHRVYTELRRFLSVRCKMYFDSMLSQRGYIGKMMFEHKNETLSISVQPGVGDKAALSDMRSLSGGERSFSTVCFVLSLWAIAEAPFRALDEFDVYMDMVNRRISMDMMLKIASSQRYRQFIFLTPQSMSSLPVNNLIRILRLKDPDRGQTALPFGQRNEEEEEEE</sequence>
<evidence type="ECO:0000256" key="3">
    <source>
        <dbReference type="ARBA" id="ARBA00006793"/>
    </source>
</evidence>
<feature type="coiled-coil region" evidence="15">
    <location>
        <begin position="379"/>
        <end position="406"/>
    </location>
</feature>
<feature type="coiled-coil region" evidence="15">
    <location>
        <begin position="443"/>
        <end position="484"/>
    </location>
</feature>
<keyword evidence="9" id="KW-0233">DNA recombination</keyword>
<feature type="compositionally biased region" description="Basic and acidic residues" evidence="16">
    <location>
        <begin position="806"/>
        <end position="821"/>
    </location>
</feature>
<dbReference type="GO" id="GO:0035861">
    <property type="term" value="C:site of double-strand break"/>
    <property type="evidence" value="ECO:0007669"/>
    <property type="project" value="TreeGrafter"/>
</dbReference>
<dbReference type="GeneTree" id="ENSGT00550000074816"/>
<organism evidence="18 19">
    <name type="scientific">Oncorhynchus kisutch</name>
    <name type="common">Coho salmon</name>
    <name type="synonym">Salmo kisutch</name>
    <dbReference type="NCBI Taxonomy" id="8019"/>
    <lineage>
        <taxon>Eukaryota</taxon>
        <taxon>Metazoa</taxon>
        <taxon>Chordata</taxon>
        <taxon>Craniata</taxon>
        <taxon>Vertebrata</taxon>
        <taxon>Euteleostomi</taxon>
        <taxon>Actinopterygii</taxon>
        <taxon>Neopterygii</taxon>
        <taxon>Teleostei</taxon>
        <taxon>Protacanthopterygii</taxon>
        <taxon>Salmoniformes</taxon>
        <taxon>Salmonidae</taxon>
        <taxon>Salmoninae</taxon>
        <taxon>Oncorhynchus</taxon>
    </lineage>
</organism>
<keyword evidence="10" id="KW-0234">DNA repair</keyword>
<evidence type="ECO:0000256" key="14">
    <source>
        <dbReference type="ARBA" id="ARBA00069480"/>
    </source>
</evidence>
<dbReference type="GO" id="GO:0030915">
    <property type="term" value="C:Smc5-Smc6 complex"/>
    <property type="evidence" value="ECO:0007669"/>
    <property type="project" value="TreeGrafter"/>
</dbReference>
<evidence type="ECO:0000256" key="11">
    <source>
        <dbReference type="ARBA" id="ARBA00023242"/>
    </source>
</evidence>
<feature type="compositionally biased region" description="Basic residues" evidence="16">
    <location>
        <begin position="7"/>
        <end position="16"/>
    </location>
</feature>
<keyword evidence="8 15" id="KW-0175">Coiled coil</keyword>
<evidence type="ECO:0000256" key="16">
    <source>
        <dbReference type="SAM" id="MobiDB-lite"/>
    </source>
</evidence>
<dbReference type="GO" id="GO:0000724">
    <property type="term" value="P:double-strand break repair via homologous recombination"/>
    <property type="evidence" value="ECO:0007669"/>
    <property type="project" value="TreeGrafter"/>
</dbReference>
<dbReference type="GO" id="GO:0003697">
    <property type="term" value="F:single-stranded DNA binding"/>
    <property type="evidence" value="ECO:0007669"/>
    <property type="project" value="TreeGrafter"/>
</dbReference>
<dbReference type="Gene3D" id="1.10.287.1490">
    <property type="match status" value="2"/>
</dbReference>
<dbReference type="Gene3D" id="3.40.50.300">
    <property type="entry name" value="P-loop containing nucleotide triphosphate hydrolases"/>
    <property type="match status" value="2"/>
</dbReference>
<dbReference type="FunFam" id="3.40.50.300:FF:000959">
    <property type="entry name" value="structural maintenance of chromosomes protein 6"/>
    <property type="match status" value="1"/>
</dbReference>
<dbReference type="GO" id="GO:0005634">
    <property type="term" value="C:nucleus"/>
    <property type="evidence" value="ECO:0007669"/>
    <property type="project" value="UniProtKB-SubCell"/>
</dbReference>
<evidence type="ECO:0000256" key="7">
    <source>
        <dbReference type="ARBA" id="ARBA00022840"/>
    </source>
</evidence>
<dbReference type="Pfam" id="PF02463">
    <property type="entry name" value="SMC_N"/>
    <property type="match status" value="1"/>
</dbReference>
<evidence type="ECO:0000256" key="4">
    <source>
        <dbReference type="ARBA" id="ARBA00022454"/>
    </source>
</evidence>
<dbReference type="SUPFAM" id="SSF52540">
    <property type="entry name" value="P-loop containing nucleoside triphosphate hydrolases"/>
    <property type="match status" value="2"/>
</dbReference>
<dbReference type="InterPro" id="IPR027417">
    <property type="entry name" value="P-loop_NTPase"/>
</dbReference>
<evidence type="ECO:0000256" key="10">
    <source>
        <dbReference type="ARBA" id="ARBA00023204"/>
    </source>
</evidence>
<feature type="region of interest" description="Disordered" evidence="16">
    <location>
        <begin position="800"/>
        <end position="829"/>
    </location>
</feature>
<evidence type="ECO:0000256" key="1">
    <source>
        <dbReference type="ARBA" id="ARBA00004123"/>
    </source>
</evidence>
<dbReference type="PANTHER" id="PTHR19306:SF7">
    <property type="entry name" value="SI:DKEY-119F1.1"/>
    <property type="match status" value="1"/>
</dbReference>
<feature type="domain" description="RecF/RecN/SMC N-terminal" evidence="17">
    <location>
        <begin position="64"/>
        <end position="1075"/>
    </location>
</feature>
<feature type="region of interest" description="Disordered" evidence="16">
    <location>
        <begin position="7"/>
        <end position="51"/>
    </location>
</feature>
<reference evidence="18" key="2">
    <citation type="submission" date="2025-09" db="UniProtKB">
        <authorList>
            <consortium name="Ensembl"/>
        </authorList>
    </citation>
    <scope>IDENTIFICATION</scope>
</reference>
<evidence type="ECO:0000256" key="15">
    <source>
        <dbReference type="SAM" id="Coils"/>
    </source>
</evidence>
<evidence type="ECO:0000313" key="19">
    <source>
        <dbReference type="Proteomes" id="UP000694557"/>
    </source>
</evidence>
<keyword evidence="11" id="KW-0539">Nucleus</keyword>
<evidence type="ECO:0000256" key="8">
    <source>
        <dbReference type="ARBA" id="ARBA00023054"/>
    </source>
</evidence>
<dbReference type="FunFam" id="3.40.50.300:FF:003232">
    <property type="entry name" value="Structural maintenance of chromosomes 6, gene 1"/>
    <property type="match status" value="1"/>
</dbReference>
<evidence type="ECO:0000256" key="13">
    <source>
        <dbReference type="ARBA" id="ARBA00064605"/>
    </source>
</evidence>
<dbReference type="Ensembl" id="ENSOKIT00005054100.1">
    <property type="protein sequence ID" value="ENSOKIP00005051223.1"/>
    <property type="gene ID" value="ENSOKIG00005021390.1"/>
</dbReference>
<feature type="compositionally biased region" description="Basic and acidic residues" evidence="16">
    <location>
        <begin position="22"/>
        <end position="32"/>
    </location>
</feature>